<dbReference type="EMBL" id="MK500589">
    <property type="protein sequence ID" value="QBK92993.1"/>
    <property type="molecule type" value="Genomic_DNA"/>
</dbReference>
<evidence type="ECO:0000259" key="1">
    <source>
        <dbReference type="Pfam" id="PF03407"/>
    </source>
</evidence>
<protein>
    <submittedName>
        <fullName evidence="2">Nucleotide-diphospho-sugar transferase</fullName>
    </submittedName>
</protein>
<gene>
    <name evidence="2" type="ORF">LCPAC403_01270</name>
</gene>
<dbReference type="InterPro" id="IPR052636">
    <property type="entry name" value="UDP-D-xylose:L-fucose_XylT"/>
</dbReference>
<accession>A0A481ZAP2</accession>
<dbReference type="GO" id="GO:0016757">
    <property type="term" value="F:glycosyltransferase activity"/>
    <property type="evidence" value="ECO:0007669"/>
    <property type="project" value="TreeGrafter"/>
</dbReference>
<dbReference type="Pfam" id="PF03407">
    <property type="entry name" value="Nucleotid_trans"/>
    <property type="match status" value="1"/>
</dbReference>
<name>A0A481ZAP2_9VIRU</name>
<dbReference type="InterPro" id="IPR005069">
    <property type="entry name" value="Nucl-diP-sugar_transferase"/>
</dbReference>
<feature type="domain" description="Nucleotide-diphospho-sugar transferase" evidence="1">
    <location>
        <begin position="510"/>
        <end position="705"/>
    </location>
</feature>
<proteinExistence type="predicted"/>
<reference evidence="2" key="1">
    <citation type="journal article" date="2019" name="MBio">
        <title>Virus Genomes from Deep Sea Sediments Expand the Ocean Megavirome and Support Independent Origins of Viral Gigantism.</title>
        <authorList>
            <person name="Backstrom D."/>
            <person name="Yutin N."/>
            <person name="Jorgensen S.L."/>
            <person name="Dharamshi J."/>
            <person name="Homa F."/>
            <person name="Zaremba-Niedwiedzka K."/>
            <person name="Spang A."/>
            <person name="Wolf Y.I."/>
            <person name="Koonin E.V."/>
            <person name="Ettema T.J."/>
        </authorList>
    </citation>
    <scope>NUCLEOTIDE SEQUENCE</scope>
</reference>
<dbReference type="PANTHER" id="PTHR47032:SF1">
    <property type="entry name" value="UDP-D-XYLOSE:L-FUCOSE ALPHA-1,3-D-XYLOSYLTRANSFERASE-RELATED"/>
    <property type="match status" value="1"/>
</dbReference>
<evidence type="ECO:0000313" key="2">
    <source>
        <dbReference type="EMBL" id="QBK92993.1"/>
    </source>
</evidence>
<dbReference type="PANTHER" id="PTHR47032">
    <property type="entry name" value="UDP-D-XYLOSE:L-FUCOSE ALPHA-1,3-D-XYLOSYLTRANSFERASE-RELATED"/>
    <property type="match status" value="1"/>
</dbReference>
<organism evidence="2">
    <name type="scientific">Pithovirus LCPAC403</name>
    <dbReference type="NCBI Taxonomy" id="2506596"/>
    <lineage>
        <taxon>Viruses</taxon>
        <taxon>Pithoviruses</taxon>
    </lineage>
</organism>
<dbReference type="InterPro" id="IPR029044">
    <property type="entry name" value="Nucleotide-diphossugar_trans"/>
</dbReference>
<keyword evidence="2" id="KW-0808">Transferase</keyword>
<sequence>MDRLLVSENVNWTRKHDIILVIGSIPEGLELYDIYVFNSELKEAFNTHVKLLNPLAIISDGDEYDSIESCSYLKWYRGLFVLSVKNINALNSNMRICTGGICNTKVSEKEMILLKGLGIIPTICTYIKKKYKCVFKSYHLAHPEIVWRNIITCRDVSTIYITPDGKNTSKALLVLSTGNSIKPYMKLDNLMLVVKNLEIFDQYFLVYQIMIYNDDDFISSQINISEWLTIKSNRRIEITRNFGPDLSLEESSPVTIIPSRKVRKHLIVQYYRDNVRQSEIDECLKRNLENNEIDRVHVLTEVPIQTEGLVTNIGERMTWKSVTKYISDTARASIHPNDVCIVANSDIYFDSSLSKIPNLNGIVLSLLRYNVTSEKTSLFGTDRKANEYHPAVIHGASQDCWIFEASAAKCLRGDLEFCCGGEPLCDSKINYIFQDSGYMVINPCYEIISYHLHESKVRKYKNSTLKGPYRIIHPNTLGCLYPPSDKTIVLTYCTEGYTKYTINLFRSMKQNLVAVCPDEKTCKILRKEGIDANRMIPLSGYRGSKHEIWGTKEFGTLTIEKLRIIHHYLTYGHNIIYTDGDIVWLKDFSKELLDELNNCDILFQNDFEYDRKEGELCTGMLCVKSNSNTIKLFDPRYLFDVDSFRDDQSYLNRRIGYIKSNDPVVSVVYKILKRDMYPNGSVFLSNPKLKETAMIVHMNHCIGSTKWENLKKYGLIFS</sequence>
<dbReference type="SUPFAM" id="SSF53448">
    <property type="entry name" value="Nucleotide-diphospho-sugar transferases"/>
    <property type="match status" value="1"/>
</dbReference>